<evidence type="ECO:0000313" key="2">
    <source>
        <dbReference type="EMBL" id="MBB6049816.1"/>
    </source>
</evidence>
<dbReference type="EMBL" id="JACHGW010000002">
    <property type="protein sequence ID" value="MBB6049816.1"/>
    <property type="molecule type" value="Genomic_DNA"/>
</dbReference>
<evidence type="ECO:0000313" key="3">
    <source>
        <dbReference type="Proteomes" id="UP000520814"/>
    </source>
</evidence>
<evidence type="ECO:0000256" key="1">
    <source>
        <dbReference type="SAM" id="Phobius"/>
    </source>
</evidence>
<dbReference type="Proteomes" id="UP000520814">
    <property type="component" value="Unassembled WGS sequence"/>
</dbReference>
<sequence>MSSLLWTVITVLFAFWIFGQVMSFGGPLIHLILVVMAIIIVINFLTKGKATL</sequence>
<keyword evidence="1" id="KW-1133">Transmembrane helix</keyword>
<evidence type="ECO:0008006" key="4">
    <source>
        <dbReference type="Google" id="ProtNLM"/>
    </source>
</evidence>
<dbReference type="RefSeq" id="WP_184193605.1">
    <property type="nucleotide sequence ID" value="NZ_JACHGW010000002.1"/>
</dbReference>
<name>A0A7W9W667_ARMRO</name>
<dbReference type="NCBIfam" id="NF033488">
    <property type="entry name" value="lmo0937_fam_TM"/>
    <property type="match status" value="1"/>
</dbReference>
<feature type="transmembrane region" description="Helical" evidence="1">
    <location>
        <begin position="29"/>
        <end position="46"/>
    </location>
</feature>
<keyword evidence="1" id="KW-0472">Membrane</keyword>
<dbReference type="AlphaFoldDB" id="A0A7W9W667"/>
<gene>
    <name evidence="2" type="ORF">HNQ39_001607</name>
</gene>
<reference evidence="2 3" key="1">
    <citation type="submission" date="2020-08" db="EMBL/GenBank/DDBJ databases">
        <title>Genomic Encyclopedia of Type Strains, Phase IV (KMG-IV): sequencing the most valuable type-strain genomes for metagenomic binning, comparative biology and taxonomic classification.</title>
        <authorList>
            <person name="Goeker M."/>
        </authorList>
    </citation>
    <scope>NUCLEOTIDE SEQUENCE [LARGE SCALE GENOMIC DNA]</scope>
    <source>
        <strain evidence="2 3">DSM 23562</strain>
    </source>
</reference>
<keyword evidence="1" id="KW-0812">Transmembrane</keyword>
<dbReference type="InterPro" id="IPR043727">
    <property type="entry name" value="Lmo0937-like"/>
</dbReference>
<comment type="caution">
    <text evidence="2">The sequence shown here is derived from an EMBL/GenBank/DDBJ whole genome shotgun (WGS) entry which is preliminary data.</text>
</comment>
<dbReference type="Pfam" id="PF18919">
    <property type="entry name" value="DUF5670"/>
    <property type="match status" value="1"/>
</dbReference>
<keyword evidence="3" id="KW-1185">Reference proteome</keyword>
<organism evidence="2 3">
    <name type="scientific">Armatimonas rosea</name>
    <dbReference type="NCBI Taxonomy" id="685828"/>
    <lineage>
        <taxon>Bacteria</taxon>
        <taxon>Bacillati</taxon>
        <taxon>Armatimonadota</taxon>
        <taxon>Armatimonadia</taxon>
        <taxon>Armatimonadales</taxon>
        <taxon>Armatimonadaceae</taxon>
        <taxon>Armatimonas</taxon>
    </lineage>
</organism>
<proteinExistence type="predicted"/>
<protein>
    <recommendedName>
        <fullName evidence="4">Lmo0937 family membrane protein</fullName>
    </recommendedName>
</protein>
<accession>A0A7W9W667</accession>